<accession>A0A1Y5HVP9</accession>
<keyword evidence="6 7" id="KW-0012">Acyltransferase</keyword>
<comment type="catalytic activity">
    <reaction evidence="7">
        <text>a UDP-3-O-[(3R)-3-hydroxyacyl]-alpha-D-glucosamine + a (3R)-hydroxyacyl-[ACP] = a UDP-2-N,3-O-bis[(3R)-3-hydroxyacyl]-alpha-D-glucosamine + holo-[ACP] + H(+)</text>
        <dbReference type="Rhea" id="RHEA:53836"/>
        <dbReference type="Rhea" id="RHEA-COMP:9685"/>
        <dbReference type="Rhea" id="RHEA-COMP:9945"/>
        <dbReference type="ChEBI" id="CHEBI:15378"/>
        <dbReference type="ChEBI" id="CHEBI:64479"/>
        <dbReference type="ChEBI" id="CHEBI:78827"/>
        <dbReference type="ChEBI" id="CHEBI:137740"/>
        <dbReference type="ChEBI" id="CHEBI:137748"/>
        <dbReference type="EC" id="2.3.1.191"/>
    </reaction>
</comment>
<dbReference type="PANTHER" id="PTHR43378">
    <property type="entry name" value="UDP-3-O-ACYLGLUCOSAMINE N-ACYLTRANSFERASE"/>
    <property type="match status" value="1"/>
</dbReference>
<comment type="function">
    <text evidence="7">Catalyzes the N-acylation of UDP-3-O-acylglucosamine using 3-hydroxyacyl-ACP as the acyl donor. Is involved in the biosynthesis of lipid A, a phosphorylated glycolipid that anchors the lipopolysaccharide to the outer membrane of the cell.</text>
</comment>
<keyword evidence="5 7" id="KW-0443">Lipid metabolism</keyword>
<evidence type="ECO:0000256" key="3">
    <source>
        <dbReference type="ARBA" id="ARBA00022679"/>
    </source>
</evidence>
<dbReference type="GO" id="GO:0016020">
    <property type="term" value="C:membrane"/>
    <property type="evidence" value="ECO:0007669"/>
    <property type="project" value="GOC"/>
</dbReference>
<dbReference type="NCBIfam" id="TIGR01853">
    <property type="entry name" value="lipid_A_lpxD"/>
    <property type="match status" value="1"/>
</dbReference>
<dbReference type="SUPFAM" id="SSF51161">
    <property type="entry name" value="Trimeric LpxA-like enzymes"/>
    <property type="match status" value="1"/>
</dbReference>
<feature type="active site" description="Proton acceptor" evidence="7">
    <location>
        <position position="246"/>
    </location>
</feature>
<evidence type="ECO:0000259" key="8">
    <source>
        <dbReference type="Pfam" id="PF04613"/>
    </source>
</evidence>
<dbReference type="Proteomes" id="UP000227088">
    <property type="component" value="Unassembled WGS sequence"/>
</dbReference>
<feature type="domain" description="UDP-3-O-[3-hydroxymyristoyl] glucosamine N-acyltransferase non-repeat region" evidence="8">
    <location>
        <begin position="31"/>
        <end position="96"/>
    </location>
</feature>
<keyword evidence="1 7" id="KW-0444">Lipid biosynthesis</keyword>
<comment type="caution">
    <text evidence="9">The sequence shown here is derived from an EMBL/GenBank/DDBJ whole genome shotgun (WGS) entry which is preliminary data.</text>
</comment>
<dbReference type="Pfam" id="PF00132">
    <property type="entry name" value="Hexapep"/>
    <property type="match status" value="3"/>
</dbReference>
<evidence type="ECO:0000313" key="10">
    <source>
        <dbReference type="Proteomes" id="UP000227088"/>
    </source>
</evidence>
<keyword evidence="2 7" id="KW-0441">Lipid A biosynthesis</keyword>
<dbReference type="InterPro" id="IPR007691">
    <property type="entry name" value="LpxD"/>
</dbReference>
<dbReference type="Gene3D" id="2.160.10.10">
    <property type="entry name" value="Hexapeptide repeat proteins"/>
    <property type="match status" value="1"/>
</dbReference>
<dbReference type="HAMAP" id="MF_00523">
    <property type="entry name" value="LpxD"/>
    <property type="match status" value="1"/>
</dbReference>
<evidence type="ECO:0000313" key="9">
    <source>
        <dbReference type="EMBL" id="OUS41389.1"/>
    </source>
</evidence>
<keyword evidence="4 7" id="KW-0677">Repeat</keyword>
<dbReference type="GO" id="GO:0016410">
    <property type="term" value="F:N-acyltransferase activity"/>
    <property type="evidence" value="ECO:0007669"/>
    <property type="project" value="InterPro"/>
</dbReference>
<evidence type="ECO:0000256" key="5">
    <source>
        <dbReference type="ARBA" id="ARBA00023098"/>
    </source>
</evidence>
<name>A0A1Y5HVP9_OLEAN</name>
<evidence type="ECO:0000256" key="4">
    <source>
        <dbReference type="ARBA" id="ARBA00022737"/>
    </source>
</evidence>
<keyword evidence="3 7" id="KW-0808">Transferase</keyword>
<evidence type="ECO:0000256" key="7">
    <source>
        <dbReference type="HAMAP-Rule" id="MF_00523"/>
    </source>
</evidence>
<comment type="similarity">
    <text evidence="7">Belongs to the transferase hexapeptide repeat family. LpxD subfamily.</text>
</comment>
<dbReference type="NCBIfam" id="NF002060">
    <property type="entry name" value="PRK00892.1"/>
    <property type="match status" value="1"/>
</dbReference>
<dbReference type="InterPro" id="IPR020573">
    <property type="entry name" value="UDP_GlcNAc_AcTrfase_non-rep"/>
</dbReference>
<dbReference type="InterPro" id="IPR011004">
    <property type="entry name" value="Trimer_LpxA-like_sf"/>
</dbReference>
<dbReference type="GO" id="GO:0103118">
    <property type="term" value="F:UDP-3-O-[(3R)-3-hydroxyacyl]-glucosamine N-acyltransferase activity"/>
    <property type="evidence" value="ECO:0007669"/>
    <property type="project" value="UniProtKB-EC"/>
</dbReference>
<evidence type="ECO:0000256" key="1">
    <source>
        <dbReference type="ARBA" id="ARBA00022516"/>
    </source>
</evidence>
<reference evidence="10" key="1">
    <citation type="journal article" date="2017" name="Proc. Natl. Acad. Sci. U.S.A.">
        <title>Simulation of Deepwater Horizon oil plume reveals substrate specialization within a complex community of hydrocarbon degraders.</title>
        <authorList>
            <person name="Hu P."/>
            <person name="Dubinsky E.A."/>
            <person name="Probst A.J."/>
            <person name="Wang J."/>
            <person name="Sieber C.M.K."/>
            <person name="Tom L.M."/>
            <person name="Gardinali P."/>
            <person name="Banfield J.F."/>
            <person name="Atlas R.M."/>
            <person name="Andersen G.L."/>
        </authorList>
    </citation>
    <scope>NUCLEOTIDE SEQUENCE [LARGE SCALE GENOMIC DNA]</scope>
</reference>
<dbReference type="CDD" id="cd03352">
    <property type="entry name" value="LbH_LpxD"/>
    <property type="match status" value="1"/>
</dbReference>
<dbReference type="Gene3D" id="1.20.5.170">
    <property type="match status" value="1"/>
</dbReference>
<dbReference type="GO" id="GO:0009245">
    <property type="term" value="P:lipid A biosynthetic process"/>
    <property type="evidence" value="ECO:0007669"/>
    <property type="project" value="UniProtKB-UniRule"/>
</dbReference>
<proteinExistence type="inferred from homology"/>
<gene>
    <name evidence="7" type="primary">lpxD</name>
    <name evidence="9" type="ORF">A9R00_01180</name>
</gene>
<protein>
    <recommendedName>
        <fullName evidence="7">UDP-3-O-acylglucosamine N-acyltransferase</fullName>
        <ecNumber evidence="7">2.3.1.191</ecNumber>
    </recommendedName>
</protein>
<evidence type="ECO:0000256" key="2">
    <source>
        <dbReference type="ARBA" id="ARBA00022556"/>
    </source>
</evidence>
<dbReference type="UniPathway" id="UPA00973"/>
<dbReference type="AlphaFoldDB" id="A0A1Y5HVP9"/>
<evidence type="ECO:0000256" key="6">
    <source>
        <dbReference type="ARBA" id="ARBA00023315"/>
    </source>
</evidence>
<comment type="pathway">
    <text evidence="7">Bacterial outer membrane biogenesis; LPS lipid A biosynthesis.</text>
</comment>
<dbReference type="Pfam" id="PF04613">
    <property type="entry name" value="LpxD"/>
    <property type="match status" value="1"/>
</dbReference>
<dbReference type="Gene3D" id="3.40.1390.10">
    <property type="entry name" value="MurE/MurF, N-terminal domain"/>
    <property type="match status" value="1"/>
</dbReference>
<dbReference type="EC" id="2.3.1.191" evidence="7"/>
<dbReference type="EMBL" id="MABE01000073">
    <property type="protein sequence ID" value="OUS41389.1"/>
    <property type="molecule type" value="Genomic_DNA"/>
</dbReference>
<dbReference type="InterPro" id="IPR001451">
    <property type="entry name" value="Hexapep"/>
</dbReference>
<sequence>MTNIAISLADIAEQIGAELVASNGQPILSLMVSGIGALDDATASQISFLANPSYRKQLALTKAAAVIIHPDMLDECPVAALVMQNPYMGFAKLSQLFDNLPKQAVGIHPTAIIADTAEIADGVSIAANVVIADHVQIGADTRIGPGCVINEHSIIGKNTLLHANIVIYHDVIIGDDCIVHAGCVLGADGFGFAPDAGRWVKIAQLGGVRIGNNVEIGANTTIDRGALGNTEIGNGVKLDDQIMIAHNVIIGDDCAIAGTVGIAGSSKLGKRCTLAGGVGIAGHLELTDDVHVTGMTMITKSVTEAGAYSSGTAMMPLKEWRKSATRFRQLDDMARRLKKLEKNQ</sequence>
<organism evidence="9 10">
    <name type="scientific">Oleispira antarctica</name>
    <dbReference type="NCBI Taxonomy" id="188908"/>
    <lineage>
        <taxon>Bacteria</taxon>
        <taxon>Pseudomonadati</taxon>
        <taxon>Pseudomonadota</taxon>
        <taxon>Gammaproteobacteria</taxon>
        <taxon>Oceanospirillales</taxon>
        <taxon>Oceanospirillaceae</taxon>
        <taxon>Oleispira</taxon>
    </lineage>
</organism>
<dbReference type="PANTHER" id="PTHR43378:SF2">
    <property type="entry name" value="UDP-3-O-ACYLGLUCOSAMINE N-ACYLTRANSFERASE 1, MITOCHONDRIAL-RELATED"/>
    <property type="match status" value="1"/>
</dbReference>
<comment type="subunit">
    <text evidence="7">Homotrimer.</text>
</comment>